<evidence type="ECO:0000256" key="1">
    <source>
        <dbReference type="SAM" id="MobiDB-lite"/>
    </source>
</evidence>
<comment type="caution">
    <text evidence="2">The sequence shown here is derived from an EMBL/GenBank/DDBJ whole genome shotgun (WGS) entry which is preliminary data.</text>
</comment>
<gene>
    <name evidence="2" type="ORF">GMARGA_LOCUS42481</name>
</gene>
<feature type="non-terminal residue" evidence="2">
    <location>
        <position position="43"/>
    </location>
</feature>
<sequence length="43" mass="4663">NTIQELLNQDARINDSNNKGNTGMNDSNGKNSPRSNEGVSTQE</sequence>
<keyword evidence="3" id="KW-1185">Reference proteome</keyword>
<evidence type="ECO:0000313" key="3">
    <source>
        <dbReference type="Proteomes" id="UP000789901"/>
    </source>
</evidence>
<organism evidence="2 3">
    <name type="scientific">Gigaspora margarita</name>
    <dbReference type="NCBI Taxonomy" id="4874"/>
    <lineage>
        <taxon>Eukaryota</taxon>
        <taxon>Fungi</taxon>
        <taxon>Fungi incertae sedis</taxon>
        <taxon>Mucoromycota</taxon>
        <taxon>Glomeromycotina</taxon>
        <taxon>Glomeromycetes</taxon>
        <taxon>Diversisporales</taxon>
        <taxon>Gigasporaceae</taxon>
        <taxon>Gigaspora</taxon>
    </lineage>
</organism>
<evidence type="ECO:0000313" key="2">
    <source>
        <dbReference type="EMBL" id="CAG8853660.1"/>
    </source>
</evidence>
<feature type="compositionally biased region" description="Polar residues" evidence="1">
    <location>
        <begin position="14"/>
        <end position="43"/>
    </location>
</feature>
<accession>A0ABN7XFY7</accession>
<dbReference type="EMBL" id="CAJVQB010127309">
    <property type="protein sequence ID" value="CAG8853660.1"/>
    <property type="molecule type" value="Genomic_DNA"/>
</dbReference>
<name>A0ABN7XFY7_GIGMA</name>
<dbReference type="Proteomes" id="UP000789901">
    <property type="component" value="Unassembled WGS sequence"/>
</dbReference>
<reference evidence="2 3" key="1">
    <citation type="submission" date="2021-06" db="EMBL/GenBank/DDBJ databases">
        <authorList>
            <person name="Kallberg Y."/>
            <person name="Tangrot J."/>
            <person name="Rosling A."/>
        </authorList>
    </citation>
    <scope>NUCLEOTIDE SEQUENCE [LARGE SCALE GENOMIC DNA]</scope>
    <source>
        <strain evidence="2 3">120-4 pot B 10/14</strain>
    </source>
</reference>
<protein>
    <submittedName>
        <fullName evidence="2">40544_t:CDS:1</fullName>
    </submittedName>
</protein>
<feature type="non-terminal residue" evidence="2">
    <location>
        <position position="1"/>
    </location>
</feature>
<proteinExistence type="predicted"/>
<feature type="region of interest" description="Disordered" evidence="1">
    <location>
        <begin position="1"/>
        <end position="43"/>
    </location>
</feature>